<gene>
    <name evidence="8" type="ORF">JYZ213_LOCUS31298</name>
</gene>
<dbReference type="Pfam" id="PF00036">
    <property type="entry name" value="EF-hand_1"/>
    <property type="match status" value="1"/>
</dbReference>
<dbReference type="AlphaFoldDB" id="A0A815C4S9"/>
<dbReference type="Pfam" id="PF13499">
    <property type="entry name" value="EF-hand_7"/>
    <property type="match status" value="1"/>
</dbReference>
<accession>A0A815C4S9</accession>
<reference evidence="8" key="1">
    <citation type="submission" date="2021-02" db="EMBL/GenBank/DDBJ databases">
        <authorList>
            <person name="Nowell W R."/>
        </authorList>
    </citation>
    <scope>NUCLEOTIDE SEQUENCE</scope>
</reference>
<proteinExistence type="inferred from homology"/>
<dbReference type="EMBL" id="CAJNOG010000524">
    <property type="protein sequence ID" value="CAF1282211.1"/>
    <property type="molecule type" value="Genomic_DNA"/>
</dbReference>
<evidence type="ECO:0000256" key="3">
    <source>
        <dbReference type="ARBA" id="ARBA00022723"/>
    </source>
</evidence>
<comment type="similarity">
    <text evidence="1">Belongs to the recoverin family.</text>
</comment>
<evidence type="ECO:0000256" key="1">
    <source>
        <dbReference type="ARBA" id="ARBA00006049"/>
    </source>
</evidence>
<dbReference type="Proteomes" id="UP000663845">
    <property type="component" value="Unassembled WGS sequence"/>
</dbReference>
<dbReference type="InterPro" id="IPR011992">
    <property type="entry name" value="EF-hand-dom_pair"/>
</dbReference>
<dbReference type="CDD" id="cd00051">
    <property type="entry name" value="EFh"/>
    <property type="match status" value="1"/>
</dbReference>
<dbReference type="PRINTS" id="PR00450">
    <property type="entry name" value="RECOVERIN"/>
</dbReference>
<comment type="caution">
    <text evidence="8">The sequence shown here is derived from an EMBL/GenBank/DDBJ whole genome shotgun (WGS) entry which is preliminary data.</text>
</comment>
<dbReference type="SMART" id="SM00054">
    <property type="entry name" value="EFh"/>
    <property type="match status" value="3"/>
</dbReference>
<dbReference type="PROSITE" id="PS00018">
    <property type="entry name" value="EF_HAND_1"/>
    <property type="match status" value="2"/>
</dbReference>
<keyword evidence="3" id="KW-0479">Metal-binding</keyword>
<evidence type="ECO:0000256" key="5">
    <source>
        <dbReference type="ARBA" id="ARBA00022837"/>
    </source>
</evidence>
<feature type="domain" description="EF-hand" evidence="7">
    <location>
        <begin position="102"/>
        <end position="137"/>
    </location>
</feature>
<dbReference type="InterPro" id="IPR002048">
    <property type="entry name" value="EF_hand_dom"/>
</dbReference>
<dbReference type="PANTHER" id="PTHR23055">
    <property type="entry name" value="CALCIUM BINDING PROTEINS"/>
    <property type="match status" value="1"/>
</dbReference>
<evidence type="ECO:0000256" key="6">
    <source>
        <dbReference type="ARBA" id="ARBA00023288"/>
    </source>
</evidence>
<evidence type="ECO:0000256" key="2">
    <source>
        <dbReference type="ARBA" id="ARBA00022707"/>
    </source>
</evidence>
<evidence type="ECO:0000256" key="4">
    <source>
        <dbReference type="ARBA" id="ARBA00022737"/>
    </source>
</evidence>
<protein>
    <recommendedName>
        <fullName evidence="7">EF-hand domain-containing protein</fullName>
    </recommendedName>
</protein>
<evidence type="ECO:0000259" key="7">
    <source>
        <dbReference type="PROSITE" id="PS50222"/>
    </source>
</evidence>
<dbReference type="Gene3D" id="1.10.238.10">
    <property type="entry name" value="EF-hand"/>
    <property type="match status" value="1"/>
</dbReference>
<evidence type="ECO:0000313" key="8">
    <source>
        <dbReference type="EMBL" id="CAF1282211.1"/>
    </source>
</evidence>
<name>A0A815C4S9_9BILA</name>
<feature type="domain" description="EF-hand" evidence="7">
    <location>
        <begin position="149"/>
        <end position="184"/>
    </location>
</feature>
<dbReference type="SUPFAM" id="SSF47473">
    <property type="entry name" value="EF-hand"/>
    <property type="match status" value="1"/>
</dbReference>
<keyword evidence="6" id="KW-0449">Lipoprotein</keyword>
<dbReference type="GO" id="GO:0005509">
    <property type="term" value="F:calcium ion binding"/>
    <property type="evidence" value="ECO:0007669"/>
    <property type="project" value="InterPro"/>
</dbReference>
<organism evidence="8 9">
    <name type="scientific">Adineta steineri</name>
    <dbReference type="NCBI Taxonomy" id="433720"/>
    <lineage>
        <taxon>Eukaryota</taxon>
        <taxon>Metazoa</taxon>
        <taxon>Spiralia</taxon>
        <taxon>Gnathifera</taxon>
        <taxon>Rotifera</taxon>
        <taxon>Eurotatoria</taxon>
        <taxon>Bdelloidea</taxon>
        <taxon>Adinetida</taxon>
        <taxon>Adinetidae</taxon>
        <taxon>Adineta</taxon>
    </lineage>
</organism>
<keyword evidence="4" id="KW-0677">Repeat</keyword>
<evidence type="ECO:0000313" key="9">
    <source>
        <dbReference type="Proteomes" id="UP000663845"/>
    </source>
</evidence>
<feature type="domain" description="EF-hand" evidence="7">
    <location>
        <begin position="66"/>
        <end position="101"/>
    </location>
</feature>
<dbReference type="InterPro" id="IPR028846">
    <property type="entry name" value="Recoverin"/>
</dbReference>
<keyword evidence="5" id="KW-0106">Calcium</keyword>
<dbReference type="PROSITE" id="PS50222">
    <property type="entry name" value="EF_HAND_2"/>
    <property type="match status" value="3"/>
</dbReference>
<dbReference type="InterPro" id="IPR018247">
    <property type="entry name" value="EF_Hand_1_Ca_BS"/>
</dbReference>
<keyword evidence="2" id="KW-0519">Myristate</keyword>
<sequence length="194" mass="22861">MGASESKKAIKPGLSQKQIEYLKMRTRMTEEEIQKWFHGFYKDCPDGLLTQKQFIHMYKQAFPEGDVTQYAKRVFVTFDKDNSGKIDFNEFLLAMDLMEKGNLEEKLRYAFELYDVDKNGILTRIEIETIIRMVLSLRGEANNDRLKDDIMKHLNGFIAKFDENNDMKISQDEFCRICSQDDYLREFLSPNFSS</sequence>
<dbReference type="PANTHER" id="PTHR23055:SF178">
    <property type="entry name" value="NEUROCALCIN HOMOLOG"/>
    <property type="match status" value="1"/>
</dbReference>